<reference evidence="5 6" key="1">
    <citation type="submission" date="2023-11" db="EMBL/GenBank/DDBJ databases">
        <title>Draft genome of Azohydromonas lata strain H1 (DSM1123), a polyhydroxyalkanoate producer.</title>
        <authorList>
            <person name="Traversa D."/>
            <person name="D'Addabbo P."/>
            <person name="Pazzani C."/>
            <person name="Manzari C."/>
            <person name="Chiara M."/>
            <person name="Scrascia M."/>
        </authorList>
    </citation>
    <scope>NUCLEOTIDE SEQUENCE [LARGE SCALE GENOMIC DNA]</scope>
    <source>
        <strain evidence="5 6">H1</strain>
    </source>
</reference>
<comment type="similarity">
    <text evidence="1">Belongs to the glycosyl hydrolase 13 family.</text>
</comment>
<evidence type="ECO:0000256" key="1">
    <source>
        <dbReference type="ARBA" id="ARBA00008061"/>
    </source>
</evidence>
<evidence type="ECO:0000259" key="4">
    <source>
        <dbReference type="SMART" id="SM00642"/>
    </source>
</evidence>
<dbReference type="InterPro" id="IPR044505">
    <property type="entry name" value="GlgX_Isoamylase_N_E_set"/>
</dbReference>
<dbReference type="SMART" id="SM00642">
    <property type="entry name" value="Aamy"/>
    <property type="match status" value="1"/>
</dbReference>
<evidence type="ECO:0000256" key="2">
    <source>
        <dbReference type="ARBA" id="ARBA00022801"/>
    </source>
</evidence>
<dbReference type="InterPro" id="IPR017853">
    <property type="entry name" value="GH"/>
</dbReference>
<dbReference type="CDD" id="cd02856">
    <property type="entry name" value="E_set_GDE_Isoamylase_N"/>
    <property type="match status" value="1"/>
</dbReference>
<organism evidence="5 6">
    <name type="scientific">Azohydromonas lata</name>
    <dbReference type="NCBI Taxonomy" id="45677"/>
    <lineage>
        <taxon>Bacteria</taxon>
        <taxon>Pseudomonadati</taxon>
        <taxon>Pseudomonadota</taxon>
        <taxon>Betaproteobacteria</taxon>
        <taxon>Burkholderiales</taxon>
        <taxon>Sphaerotilaceae</taxon>
        <taxon>Azohydromonas</taxon>
    </lineage>
</organism>
<keyword evidence="6" id="KW-1185">Reference proteome</keyword>
<evidence type="ECO:0000256" key="3">
    <source>
        <dbReference type="ARBA" id="ARBA00023295"/>
    </source>
</evidence>
<dbReference type="SUPFAM" id="SSF51011">
    <property type="entry name" value="Glycosyl hydrolase domain"/>
    <property type="match status" value="1"/>
</dbReference>
<comment type="caution">
    <text evidence="5">The sequence shown here is derived from an EMBL/GenBank/DDBJ whole genome shotgun (WGS) entry which is preliminary data.</text>
</comment>
<dbReference type="EMBL" id="JAXOJX010000013">
    <property type="protein sequence ID" value="MDZ5456927.1"/>
    <property type="molecule type" value="Genomic_DNA"/>
</dbReference>
<dbReference type="SUPFAM" id="SSF51445">
    <property type="entry name" value="(Trans)glycosidases"/>
    <property type="match status" value="1"/>
</dbReference>
<dbReference type="PANTHER" id="PTHR43002">
    <property type="entry name" value="GLYCOGEN DEBRANCHING ENZYME"/>
    <property type="match status" value="1"/>
</dbReference>
<dbReference type="CDD" id="cd11326">
    <property type="entry name" value="AmyAc_Glg_debranch"/>
    <property type="match status" value="1"/>
</dbReference>
<dbReference type="Pfam" id="PF02922">
    <property type="entry name" value="CBM_48"/>
    <property type="match status" value="1"/>
</dbReference>
<dbReference type="InterPro" id="IPR011837">
    <property type="entry name" value="Glycogen_debranch_GlgX"/>
</dbReference>
<dbReference type="Gene3D" id="3.20.20.80">
    <property type="entry name" value="Glycosidases"/>
    <property type="match status" value="1"/>
</dbReference>
<dbReference type="SUPFAM" id="SSF81296">
    <property type="entry name" value="E set domains"/>
    <property type="match status" value="1"/>
</dbReference>
<dbReference type="Proteomes" id="UP001293718">
    <property type="component" value="Unassembled WGS sequence"/>
</dbReference>
<evidence type="ECO:0000313" key="6">
    <source>
        <dbReference type="Proteomes" id="UP001293718"/>
    </source>
</evidence>
<name>A0ABU5ICS9_9BURK</name>
<dbReference type="Gene3D" id="2.60.40.10">
    <property type="entry name" value="Immunoglobulins"/>
    <property type="match status" value="1"/>
</dbReference>
<evidence type="ECO:0000313" key="5">
    <source>
        <dbReference type="EMBL" id="MDZ5456927.1"/>
    </source>
</evidence>
<dbReference type="InterPro" id="IPR006047">
    <property type="entry name" value="GH13_cat_dom"/>
</dbReference>
<sequence>MSPPACTPPALGAGRPWPLGATPTEGGVNFAVVAPDATGVELCLFDDQGCTELVRLALPANTHGIWHGCLPGAGVGLVYGLRVHGPWSLAHGHRFNPAKVLLDPYAREVVGRYDGSDLFLGHDPAHPHRPDGRDNAAVALKARVVAEPPPVADGAHVHVAPADAVLYELHVRGATMRHPGVPAELRGSYLGVSHPAFVDHLRRLGVTTLSLMPLAHRADEARLLKLGLSNYWGYSPIAWFAPEARYASARAGASALAECREMVDALHAAGFEVLVDVVFNHSAELDEHGPTLSLRGIANRLYHHLRPGDAAHYENWSGCGNVLNLAEPSVLRLVMDALRWWVRHMGVDGFRFDLAPALGRDAQGFSPHAAFFAAVAQDPVLSRVKLIAEPWDIGPGGYRLGQFPAPWQEWNDRFRDGARAWWLTSGVARGGFVHALAGSSEVFRHGARGPLAGVNFMTAHDGFNLRDLVSYRQRHNLANGEHNRDGHAHNLSTNAGVEGESDDPAVLALRLRLRRALLATLALSLGTPMLLAGDEIGHSQRGNNNAYCQDNDITWLDWEHAEAGLADYVARCLALRRRHARLRQDRWLSDTEVCWLHPDGDALSPQDWERVDKRAFAAWLPDGGAGCELLLLFNPDTTPHRFTLPAAEGGPWRLVLRSDVDLIASVLGEDCVLPAHCLWVAERGGAHTLLA</sequence>
<dbReference type="Gene3D" id="2.60.40.1180">
    <property type="entry name" value="Golgi alpha-mannosidase II"/>
    <property type="match status" value="1"/>
</dbReference>
<dbReference type="InterPro" id="IPR004193">
    <property type="entry name" value="Glyco_hydro_13_N"/>
</dbReference>
<dbReference type="RefSeq" id="WP_322465365.1">
    <property type="nucleotide sequence ID" value="NZ_JAXOJX010000013.1"/>
</dbReference>
<dbReference type="NCBIfam" id="TIGR02100">
    <property type="entry name" value="glgX_debranch"/>
    <property type="match status" value="1"/>
</dbReference>
<protein>
    <submittedName>
        <fullName evidence="5">Glycogen debranching protein GlgX</fullName>
    </submittedName>
</protein>
<accession>A0ABU5ICS9</accession>
<dbReference type="InterPro" id="IPR013780">
    <property type="entry name" value="Glyco_hydro_b"/>
</dbReference>
<keyword evidence="2" id="KW-0378">Hydrolase</keyword>
<feature type="domain" description="Glycosyl hydrolase family 13 catalytic" evidence="4">
    <location>
        <begin position="164"/>
        <end position="576"/>
    </location>
</feature>
<gene>
    <name evidence="5" type="primary">glgX</name>
    <name evidence="5" type="ORF">SM757_10145</name>
</gene>
<keyword evidence="3" id="KW-0326">Glycosidase</keyword>
<dbReference type="InterPro" id="IPR014756">
    <property type="entry name" value="Ig_E-set"/>
</dbReference>
<dbReference type="InterPro" id="IPR013783">
    <property type="entry name" value="Ig-like_fold"/>
</dbReference>
<proteinExistence type="inferred from homology"/>